<dbReference type="Proteomes" id="UP001602119">
    <property type="component" value="Unassembled WGS sequence"/>
</dbReference>
<keyword evidence="2" id="KW-0732">Signal</keyword>
<keyword evidence="1" id="KW-0812">Transmembrane</keyword>
<evidence type="ECO:0000313" key="3">
    <source>
        <dbReference type="EMBL" id="MFF4771992.1"/>
    </source>
</evidence>
<accession>A0ABW6V076</accession>
<dbReference type="EMBL" id="JBIAXI010000002">
    <property type="protein sequence ID" value="MFF4771992.1"/>
    <property type="molecule type" value="Genomic_DNA"/>
</dbReference>
<organism evidence="3 4">
    <name type="scientific">Microtetraspora fusca</name>
    <dbReference type="NCBI Taxonomy" id="1997"/>
    <lineage>
        <taxon>Bacteria</taxon>
        <taxon>Bacillati</taxon>
        <taxon>Actinomycetota</taxon>
        <taxon>Actinomycetes</taxon>
        <taxon>Streptosporangiales</taxon>
        <taxon>Streptosporangiaceae</taxon>
        <taxon>Microtetraspora</taxon>
    </lineage>
</organism>
<name>A0ABW6V076_MICFU</name>
<feature type="signal peptide" evidence="2">
    <location>
        <begin position="1"/>
        <end position="21"/>
    </location>
</feature>
<keyword evidence="4" id="KW-1185">Reference proteome</keyword>
<evidence type="ECO:0008006" key="5">
    <source>
        <dbReference type="Google" id="ProtNLM"/>
    </source>
</evidence>
<protein>
    <recommendedName>
        <fullName evidence="5">Secreted protein</fullName>
    </recommendedName>
</protein>
<evidence type="ECO:0000256" key="2">
    <source>
        <dbReference type="SAM" id="SignalP"/>
    </source>
</evidence>
<evidence type="ECO:0000256" key="1">
    <source>
        <dbReference type="SAM" id="Phobius"/>
    </source>
</evidence>
<gene>
    <name evidence="3" type="ORF">ACFY05_03965</name>
</gene>
<evidence type="ECO:0000313" key="4">
    <source>
        <dbReference type="Proteomes" id="UP001602119"/>
    </source>
</evidence>
<comment type="caution">
    <text evidence="3">The sequence shown here is derived from an EMBL/GenBank/DDBJ whole genome shotgun (WGS) entry which is preliminary data.</text>
</comment>
<feature type="transmembrane region" description="Helical" evidence="1">
    <location>
        <begin position="236"/>
        <end position="255"/>
    </location>
</feature>
<proteinExistence type="predicted"/>
<reference evidence="3 4" key="1">
    <citation type="submission" date="2024-10" db="EMBL/GenBank/DDBJ databases">
        <title>The Natural Products Discovery Center: Release of the First 8490 Sequenced Strains for Exploring Actinobacteria Biosynthetic Diversity.</title>
        <authorList>
            <person name="Kalkreuter E."/>
            <person name="Kautsar S.A."/>
            <person name="Yang D."/>
            <person name="Bader C.D."/>
            <person name="Teijaro C.N."/>
            <person name="Fluegel L."/>
            <person name="Davis C.M."/>
            <person name="Simpson J.R."/>
            <person name="Lauterbach L."/>
            <person name="Steele A.D."/>
            <person name="Gui C."/>
            <person name="Meng S."/>
            <person name="Li G."/>
            <person name="Viehrig K."/>
            <person name="Ye F."/>
            <person name="Su P."/>
            <person name="Kiefer A.F."/>
            <person name="Nichols A."/>
            <person name="Cepeda A.J."/>
            <person name="Yan W."/>
            <person name="Fan B."/>
            <person name="Jiang Y."/>
            <person name="Adhikari A."/>
            <person name="Zheng C.-J."/>
            <person name="Schuster L."/>
            <person name="Cowan T.M."/>
            <person name="Smanski M.J."/>
            <person name="Chevrette M.G."/>
            <person name="De Carvalho L.P.S."/>
            <person name="Shen B."/>
        </authorList>
    </citation>
    <scope>NUCLEOTIDE SEQUENCE [LARGE SCALE GENOMIC DNA]</scope>
    <source>
        <strain evidence="3 4">NPDC001281</strain>
    </source>
</reference>
<dbReference type="RefSeq" id="WP_387340551.1">
    <property type="nucleotide sequence ID" value="NZ_JBIAXI010000002.1"/>
</dbReference>
<keyword evidence="1" id="KW-0472">Membrane</keyword>
<feature type="chain" id="PRO_5046088003" description="Secreted protein" evidence="2">
    <location>
        <begin position="22"/>
        <end position="262"/>
    </location>
</feature>
<keyword evidence="1" id="KW-1133">Transmembrane helix</keyword>
<sequence length="262" mass="26989">MKRLTVLTALAFALFTGTAFAAPDPAAVAADPAPPTAADLAAARSAAAGARVTLGKFFATKGRPAADTSVAAADSPSVSARVGEQPVPVYDLNPAFVTGQSTQIARFAFLATRATAPDGQTASVWTTRTRTGGWAVSNIASGDDEQAYATQPGTVFREPQVNAWYALRDGRVVPLNPEATTSIGPAGLPVADFQRLVQGRYADKLPGSAYDRDGAAGGYGLSSGAPTVAARSSDGAVLWIIAIAGFTATVVFPLFRRRTCRI</sequence>